<dbReference type="Proteomes" id="UP000013220">
    <property type="component" value="Unassembled WGS sequence"/>
</dbReference>
<dbReference type="AlphaFoldDB" id="N9VBF2"/>
<dbReference type="EMBL" id="AORH01000034">
    <property type="protein sequence ID" value="ENY69023.1"/>
    <property type="molecule type" value="Genomic_DNA"/>
</dbReference>
<accession>N9VBF2</accession>
<evidence type="ECO:0000313" key="1">
    <source>
        <dbReference type="EMBL" id="ENY69023.1"/>
    </source>
</evidence>
<name>N9VBF2_9BACT</name>
<dbReference type="InterPro" id="IPR006427">
    <property type="entry name" value="Portal_HK97"/>
</dbReference>
<reference evidence="1 2" key="1">
    <citation type="journal article" date="2013" name="Genome Announc.">
        <title>Draft Genome Sequences of Mycoplasma alkalescens, Mycoplasma arginini, and Mycoplasma bovigenitalium, Three Species with Equivocal Pathogenic Status for Cattle.</title>
        <authorList>
            <person name="Manso-Silvan L."/>
            <person name="Tardy F."/>
            <person name="Baranowski E."/>
            <person name="Barre A."/>
            <person name="Blanchard A."/>
            <person name="Breton M."/>
            <person name="Couture C."/>
            <person name="Citti C."/>
            <person name="Dordet-Frisoni E."/>
            <person name="Dupuy V."/>
            <person name="Gaurivaud P."/>
            <person name="Jacob D."/>
            <person name="Lemaitre C."/>
            <person name="Nikolski M."/>
            <person name="Nouvel L.X."/>
            <person name="Poumarat F."/>
            <person name="Thebault P."/>
            <person name="Theil S."/>
            <person name="Thiaucourt F."/>
            <person name="Sirand-Pugnet P."/>
        </authorList>
    </citation>
    <scope>NUCLEOTIDE SEQUENCE [LARGE SCALE GENOMIC DNA]</scope>
    <source>
        <strain evidence="1 2">51080</strain>
    </source>
</reference>
<comment type="caution">
    <text evidence="1">The sequence shown here is derived from an EMBL/GenBank/DDBJ whole genome shotgun (WGS) entry which is preliminary data.</text>
</comment>
<dbReference type="PATRIC" id="fig|1188235.3.peg.699"/>
<dbReference type="STRING" id="1188235.MBVG_7020"/>
<organism evidence="1 2">
    <name type="scientific">Mycoplasmopsis bovigenitalium 51080</name>
    <dbReference type="NCBI Taxonomy" id="1188235"/>
    <lineage>
        <taxon>Bacteria</taxon>
        <taxon>Bacillati</taxon>
        <taxon>Mycoplasmatota</taxon>
        <taxon>Mycoplasmoidales</taxon>
        <taxon>Metamycoplasmataceae</taxon>
        <taxon>Mycoplasmopsis</taxon>
    </lineage>
</organism>
<protein>
    <recommendedName>
        <fullName evidence="3">Phage portal protein</fullName>
    </recommendedName>
</protein>
<sequence>MSRIGNFFKRLFKKPKSLTANAQRYQDFSYSLFDNSSSDLLRALTPSEFLMFGLCVRAVQLIANDVAKVNFNHRITTNTGEWENLQHSNVLHLLNEKPNNTQTPWEFKKTIIWNLLLYGCAPILILRDEYGDALELLPVYPYYIQKEENDGEVSYTYLKTKNPFKLDKDEVIWIDYELIDGFDNLSIRTLFKSTIAKVRENELSTLNAIRNDLRYNMFVKIKDATNKEQREAANQALSAMVREQKRTGSFGIVIDEKWDLGKASDVINIQVDFQTRNQLGREFAASLGIPPSKLGIDDPNKYNSSAELNRAYVDNSLKPLLINICQKITQVLLPHREQVTFKVLDLLSVDIKAVQEFAASAINNGYATANEIRELLGFDKHPDGDKLLANGTLTPVSFLSQETNQDNNTKEVKND</sequence>
<dbReference type="eggNOG" id="COG4695">
    <property type="taxonomic scope" value="Bacteria"/>
</dbReference>
<dbReference type="RefSeq" id="WP_004421632.1">
    <property type="nucleotide sequence ID" value="NZ_AORH01000034.1"/>
</dbReference>
<evidence type="ECO:0008006" key="3">
    <source>
        <dbReference type="Google" id="ProtNLM"/>
    </source>
</evidence>
<proteinExistence type="predicted"/>
<dbReference type="OrthoDB" id="395750at2"/>
<evidence type="ECO:0000313" key="2">
    <source>
        <dbReference type="Proteomes" id="UP000013220"/>
    </source>
</evidence>
<gene>
    <name evidence="1" type="ORF">MBVG_7020</name>
</gene>
<dbReference type="NCBIfam" id="TIGR01537">
    <property type="entry name" value="portal_HK97"/>
    <property type="match status" value="1"/>
</dbReference>
<keyword evidence="2" id="KW-1185">Reference proteome</keyword>
<dbReference type="InterPro" id="IPR006944">
    <property type="entry name" value="Phage/GTA_portal"/>
</dbReference>
<dbReference type="Pfam" id="PF04860">
    <property type="entry name" value="Phage_portal"/>
    <property type="match status" value="1"/>
</dbReference>